<name>A0A7S1ZWQ8_9STRA</name>
<gene>
    <name evidence="1" type="ORF">DBRI1063_LOCUS21857</name>
</gene>
<accession>A0A7S1ZWQ8</accession>
<dbReference type="AlphaFoldDB" id="A0A7S1ZWQ8"/>
<dbReference type="EMBL" id="HBGN01033948">
    <property type="protein sequence ID" value="CAD9351251.1"/>
    <property type="molecule type" value="Transcribed_RNA"/>
</dbReference>
<sequence length="154" mass="18007">MKAWPEAVKEKDNIGYTPLQMSFSLKASFEVTPLLLNAWLSYKENRTKWAIMYFRVYTRFCTEDVEVLLSRLFDLYNSNTHTLPPKEIMDYFIHIQLWNGVTLVLDRHNPTALIQTMGLDTKVMADFLSTVGRHCSLTTIWEIIRNEQDLLEGV</sequence>
<proteinExistence type="predicted"/>
<evidence type="ECO:0000313" key="1">
    <source>
        <dbReference type="EMBL" id="CAD9351251.1"/>
    </source>
</evidence>
<protein>
    <submittedName>
        <fullName evidence="1">Uncharacterized protein</fullName>
    </submittedName>
</protein>
<organism evidence="1">
    <name type="scientific">Ditylum brightwellii</name>
    <dbReference type="NCBI Taxonomy" id="49249"/>
    <lineage>
        <taxon>Eukaryota</taxon>
        <taxon>Sar</taxon>
        <taxon>Stramenopiles</taxon>
        <taxon>Ochrophyta</taxon>
        <taxon>Bacillariophyta</taxon>
        <taxon>Mediophyceae</taxon>
        <taxon>Lithodesmiophycidae</taxon>
        <taxon>Lithodesmiales</taxon>
        <taxon>Lithodesmiaceae</taxon>
        <taxon>Ditylum</taxon>
    </lineage>
</organism>
<reference evidence="1" key="1">
    <citation type="submission" date="2021-01" db="EMBL/GenBank/DDBJ databases">
        <authorList>
            <person name="Corre E."/>
            <person name="Pelletier E."/>
            <person name="Niang G."/>
            <person name="Scheremetjew M."/>
            <person name="Finn R."/>
            <person name="Kale V."/>
            <person name="Holt S."/>
            <person name="Cochrane G."/>
            <person name="Meng A."/>
            <person name="Brown T."/>
            <person name="Cohen L."/>
        </authorList>
    </citation>
    <scope>NUCLEOTIDE SEQUENCE</scope>
    <source>
        <strain evidence="1">Pop2</strain>
    </source>
</reference>